<gene>
    <name evidence="2" type="ORF">PAXRUDRAFT_597170</name>
</gene>
<dbReference type="OrthoDB" id="3181259at2759"/>
<evidence type="ECO:0000313" key="3">
    <source>
        <dbReference type="Proteomes" id="UP000054538"/>
    </source>
</evidence>
<feature type="domain" description="F-box" evidence="1">
    <location>
        <begin position="87"/>
        <end position="135"/>
    </location>
</feature>
<dbReference type="InterPro" id="IPR036047">
    <property type="entry name" value="F-box-like_dom_sf"/>
</dbReference>
<dbReference type="EMBL" id="KN825320">
    <property type="protein sequence ID" value="KIK92054.1"/>
    <property type="molecule type" value="Genomic_DNA"/>
</dbReference>
<dbReference type="InterPro" id="IPR032675">
    <property type="entry name" value="LRR_dom_sf"/>
</dbReference>
<dbReference type="Proteomes" id="UP000054538">
    <property type="component" value="Unassembled WGS sequence"/>
</dbReference>
<accession>A0A0D0DZ16</accession>
<reference evidence="3" key="2">
    <citation type="submission" date="2015-01" db="EMBL/GenBank/DDBJ databases">
        <title>Evolutionary Origins and Diversification of the Mycorrhizal Mutualists.</title>
        <authorList>
            <consortium name="DOE Joint Genome Institute"/>
            <consortium name="Mycorrhizal Genomics Consortium"/>
            <person name="Kohler A."/>
            <person name="Kuo A."/>
            <person name="Nagy L.G."/>
            <person name="Floudas D."/>
            <person name="Copeland A."/>
            <person name="Barry K.W."/>
            <person name="Cichocki N."/>
            <person name="Veneault-Fourrey C."/>
            <person name="LaButti K."/>
            <person name="Lindquist E.A."/>
            <person name="Lipzen A."/>
            <person name="Lundell T."/>
            <person name="Morin E."/>
            <person name="Murat C."/>
            <person name="Riley R."/>
            <person name="Ohm R."/>
            <person name="Sun H."/>
            <person name="Tunlid A."/>
            <person name="Henrissat B."/>
            <person name="Grigoriev I.V."/>
            <person name="Hibbett D.S."/>
            <person name="Martin F."/>
        </authorList>
    </citation>
    <scope>NUCLEOTIDE SEQUENCE [LARGE SCALE GENOMIC DNA]</scope>
    <source>
        <strain evidence="3">Ve08.2h10</strain>
    </source>
</reference>
<dbReference type="SUPFAM" id="SSF81383">
    <property type="entry name" value="F-box domain"/>
    <property type="match status" value="1"/>
</dbReference>
<protein>
    <recommendedName>
        <fullName evidence="1">F-box domain-containing protein</fullName>
    </recommendedName>
</protein>
<keyword evidence="3" id="KW-1185">Reference proteome</keyword>
<evidence type="ECO:0000313" key="2">
    <source>
        <dbReference type="EMBL" id="KIK92054.1"/>
    </source>
</evidence>
<name>A0A0D0DZ16_9AGAM</name>
<dbReference type="STRING" id="930991.A0A0D0DZ16"/>
<dbReference type="Gene3D" id="1.20.1280.50">
    <property type="match status" value="1"/>
</dbReference>
<dbReference type="Pfam" id="PF12937">
    <property type="entry name" value="F-box-like"/>
    <property type="match status" value="1"/>
</dbReference>
<dbReference type="Gene3D" id="3.80.10.10">
    <property type="entry name" value="Ribonuclease Inhibitor"/>
    <property type="match status" value="1"/>
</dbReference>
<dbReference type="HOGENOM" id="CLU_039202_0_0_1"/>
<reference evidence="2 3" key="1">
    <citation type="submission" date="2014-04" db="EMBL/GenBank/DDBJ databases">
        <authorList>
            <consortium name="DOE Joint Genome Institute"/>
            <person name="Kuo A."/>
            <person name="Kohler A."/>
            <person name="Jargeat P."/>
            <person name="Nagy L.G."/>
            <person name="Floudas D."/>
            <person name="Copeland A."/>
            <person name="Barry K.W."/>
            <person name="Cichocki N."/>
            <person name="Veneault-Fourrey C."/>
            <person name="LaButti K."/>
            <person name="Lindquist E.A."/>
            <person name="Lipzen A."/>
            <person name="Lundell T."/>
            <person name="Morin E."/>
            <person name="Murat C."/>
            <person name="Sun H."/>
            <person name="Tunlid A."/>
            <person name="Henrissat B."/>
            <person name="Grigoriev I.V."/>
            <person name="Hibbett D.S."/>
            <person name="Martin F."/>
            <person name="Nordberg H.P."/>
            <person name="Cantor M.N."/>
            <person name="Hua S.X."/>
        </authorList>
    </citation>
    <scope>NUCLEOTIDE SEQUENCE [LARGE SCALE GENOMIC DNA]</scope>
    <source>
        <strain evidence="2 3">Ve08.2h10</strain>
    </source>
</reference>
<sequence>MPSPLRRSRRREFSLTRSFMNAIQDKVHLEPVPYTDGILVDRINRRPHVAFAPTSEAANDHALTSRPSMILSLHHSPNPDLPVHPIHLLPPELLVHVFTLGCLDAVMFPVLVSHVCHSWRAITLHAHSLWRRVLLDPNSRLPMWKERIRRARLCTLDVILCSDSYSKASSDIDTIALQMHFLAPHLPALRSLHVRFDSYAPYLWNAALGPLCRPNSYLWDHKPVAPGNQMSNDAIETMKLESLILHYPRNDDAKEFTLFGGFAPRLTRLTLNGVRLTWLPELFGNLAYLDYTHHGFSSGHVAIKDILGMLQVSSRIRELRLCFPQKNTESQVLHLQSPRFVDHAVTLPSLEFLSLRVDNVQMDVPSELICIASRLSVPILKTVWLQDRCVQAPWGGTTDLLQHYLRSLTNCGAGCATRPWET</sequence>
<dbReference type="SUPFAM" id="SSF52047">
    <property type="entry name" value="RNI-like"/>
    <property type="match status" value="1"/>
</dbReference>
<proteinExistence type="predicted"/>
<dbReference type="InterPro" id="IPR001810">
    <property type="entry name" value="F-box_dom"/>
</dbReference>
<dbReference type="InParanoid" id="A0A0D0DZ16"/>
<evidence type="ECO:0000259" key="1">
    <source>
        <dbReference type="Pfam" id="PF12937"/>
    </source>
</evidence>
<organism evidence="2 3">
    <name type="scientific">Paxillus rubicundulus Ve08.2h10</name>
    <dbReference type="NCBI Taxonomy" id="930991"/>
    <lineage>
        <taxon>Eukaryota</taxon>
        <taxon>Fungi</taxon>
        <taxon>Dikarya</taxon>
        <taxon>Basidiomycota</taxon>
        <taxon>Agaricomycotina</taxon>
        <taxon>Agaricomycetes</taxon>
        <taxon>Agaricomycetidae</taxon>
        <taxon>Boletales</taxon>
        <taxon>Paxilineae</taxon>
        <taxon>Paxillaceae</taxon>
        <taxon>Paxillus</taxon>
    </lineage>
</organism>
<dbReference type="AlphaFoldDB" id="A0A0D0DZ16"/>